<dbReference type="KEGG" id="bmic:BmR1_04g07745"/>
<keyword evidence="2" id="KW-1185">Reference proteome</keyword>
<reference evidence="1 2" key="2">
    <citation type="journal article" date="2013" name="PLoS ONE">
        <title>Whole genome mapping and re-organization of the nuclear and mitochondrial genomes of Babesia microti isolates.</title>
        <authorList>
            <person name="Cornillot E."/>
            <person name="Dassouli A."/>
            <person name="Garg A."/>
            <person name="Pachikara N."/>
            <person name="Randazzo S."/>
            <person name="Depoix D."/>
            <person name="Carcy B."/>
            <person name="Delbecq S."/>
            <person name="Frutos R."/>
            <person name="Silva J.C."/>
            <person name="Sutton R."/>
            <person name="Krause P.J."/>
            <person name="Mamoun C.B."/>
        </authorList>
    </citation>
    <scope>NUCLEOTIDE SEQUENCE [LARGE SCALE GENOMIC DNA]</scope>
    <source>
        <strain evidence="1 2">RI</strain>
    </source>
</reference>
<evidence type="ECO:0000313" key="1">
    <source>
        <dbReference type="EMBL" id="CCF75737.1"/>
    </source>
</evidence>
<dbReference type="OrthoDB" id="15001at2759"/>
<proteinExistence type="predicted"/>
<dbReference type="Proteomes" id="UP000002899">
    <property type="component" value="Chromosome IV"/>
</dbReference>
<sequence length="112" mass="13017">MNEHYIHTVPVNDLPNVSLETHKVETLKSQSIKHVFDCIDKKNYYSQEKERLKRASLAFGHQEALKMSIERSFCASSARTPNSSMLSYQIITGDIDRIDPYEYLNTVSMRYI</sequence>
<evidence type="ECO:0000313" key="2">
    <source>
        <dbReference type="Proteomes" id="UP000002899"/>
    </source>
</evidence>
<dbReference type="RefSeq" id="XP_012650145.1">
    <property type="nucleotide sequence ID" value="XM_012794691.1"/>
</dbReference>
<organism evidence="1 2">
    <name type="scientific">Babesia microti (strain RI)</name>
    <dbReference type="NCBI Taxonomy" id="1133968"/>
    <lineage>
        <taxon>Eukaryota</taxon>
        <taxon>Sar</taxon>
        <taxon>Alveolata</taxon>
        <taxon>Apicomplexa</taxon>
        <taxon>Aconoidasida</taxon>
        <taxon>Piroplasmida</taxon>
        <taxon>Babesiidae</taxon>
        <taxon>Babesia</taxon>
    </lineage>
</organism>
<dbReference type="Pfam" id="PF05348">
    <property type="entry name" value="UMP1"/>
    <property type="match status" value="1"/>
</dbReference>
<dbReference type="AlphaFoldDB" id="I7IHF8"/>
<dbReference type="EMBL" id="LN871599">
    <property type="protein sequence ID" value="CCF75737.1"/>
    <property type="molecule type" value="Genomic_DNA"/>
</dbReference>
<accession>I7IHF8</accession>
<reference evidence="1 2" key="3">
    <citation type="journal article" date="2016" name="Sci. Rep.">
        <title>Genome-wide diversity and gene expression profiling of Babesia microti isolates identify polymorphic genes that mediate host-pathogen interactions.</title>
        <authorList>
            <person name="Silva J.C."/>
            <person name="Cornillot E."/>
            <person name="McCracken C."/>
            <person name="Usmani-Brown S."/>
            <person name="Dwivedi A."/>
            <person name="Ifeonu O.O."/>
            <person name="Crabtree J."/>
            <person name="Gotia H.T."/>
            <person name="Virji A.Z."/>
            <person name="Reynes C."/>
            <person name="Colinge J."/>
            <person name="Kumar V."/>
            <person name="Lawres L."/>
            <person name="Pazzi J.E."/>
            <person name="Pablo J.V."/>
            <person name="Hung C."/>
            <person name="Brancato J."/>
            <person name="Kumari P."/>
            <person name="Orvis J."/>
            <person name="Tretina K."/>
            <person name="Chibucos M."/>
            <person name="Ott S."/>
            <person name="Sadzewicz L."/>
            <person name="Sengamalay N."/>
            <person name="Shetty A.C."/>
            <person name="Su Q."/>
            <person name="Tallon L."/>
            <person name="Fraser C.M."/>
            <person name="Frutos R."/>
            <person name="Molina D.M."/>
            <person name="Krause P.J."/>
            <person name="Ben Mamoun C."/>
        </authorList>
    </citation>
    <scope>NUCLEOTIDE SEQUENCE [LARGE SCALE GENOMIC DNA]</scope>
    <source>
        <strain evidence="1 2">RI</strain>
    </source>
</reference>
<dbReference type="VEuPathDB" id="PiroplasmaDB:BmR1_04g07745"/>
<gene>
    <name evidence="1" type="ORF">BmR1_04g07745</name>
</gene>
<protein>
    <submittedName>
        <fullName evidence="1">Uncharacterized protein</fullName>
    </submittedName>
</protein>
<name>I7IHF8_BABMR</name>
<dbReference type="GeneID" id="24426190"/>
<reference evidence="1 2" key="1">
    <citation type="journal article" date="2012" name="Nucleic Acids Res.">
        <title>Sequencing of the smallest Apicomplexan genome from the human pathogen Babesia microti.</title>
        <authorList>
            <person name="Cornillot E."/>
            <person name="Hadj-Kaddour K."/>
            <person name="Dassouli A."/>
            <person name="Noel B."/>
            <person name="Ranwez V."/>
            <person name="Vacherie B."/>
            <person name="Augagneur Y."/>
            <person name="Bres V."/>
            <person name="Duclos A."/>
            <person name="Randazzo S."/>
            <person name="Carcy B."/>
            <person name="Debierre-Grockiego F."/>
            <person name="Delbecq S."/>
            <person name="Moubri-Menage K."/>
            <person name="Shams-Eldin H."/>
            <person name="Usmani-Brown S."/>
            <person name="Bringaud F."/>
            <person name="Wincker P."/>
            <person name="Vivares C.P."/>
            <person name="Schwarz R.T."/>
            <person name="Schetters T.P."/>
            <person name="Krause P.J."/>
            <person name="Gorenflot A."/>
            <person name="Berry V."/>
            <person name="Barbe V."/>
            <person name="Ben Mamoun C."/>
        </authorList>
    </citation>
    <scope>NUCLEOTIDE SEQUENCE [LARGE SCALE GENOMIC DNA]</scope>
    <source>
        <strain evidence="1 2">RI</strain>
    </source>
</reference>